<gene>
    <name evidence="1" type="ORF">JQM67_08420</name>
</gene>
<evidence type="ECO:0008006" key="3">
    <source>
        <dbReference type="Google" id="ProtNLM"/>
    </source>
</evidence>
<protein>
    <recommendedName>
        <fullName evidence="3">SH3 domain-containing protein</fullName>
    </recommendedName>
</protein>
<comment type="caution">
    <text evidence="1">The sequence shown here is derived from an EMBL/GenBank/DDBJ whole genome shotgun (WGS) entry which is preliminary data.</text>
</comment>
<accession>A0ABS9CNA9</accession>
<evidence type="ECO:0000313" key="1">
    <source>
        <dbReference type="EMBL" id="MCF2652625.1"/>
    </source>
</evidence>
<keyword evidence="2" id="KW-1185">Reference proteome</keyword>
<organism evidence="1 2">
    <name type="scientific">Anaeromassilibacillus senegalensis</name>
    <dbReference type="NCBI Taxonomy" id="1673717"/>
    <lineage>
        <taxon>Bacteria</taxon>
        <taxon>Bacillati</taxon>
        <taxon>Bacillota</taxon>
        <taxon>Clostridia</taxon>
        <taxon>Eubacteriales</taxon>
        <taxon>Acutalibacteraceae</taxon>
        <taxon>Anaeromassilibacillus</taxon>
    </lineage>
</organism>
<evidence type="ECO:0000313" key="2">
    <source>
        <dbReference type="Proteomes" id="UP001299220"/>
    </source>
</evidence>
<dbReference type="EMBL" id="JAFBIT010000002">
    <property type="protein sequence ID" value="MCF2652625.1"/>
    <property type="molecule type" value="Genomic_DNA"/>
</dbReference>
<proteinExistence type="predicted"/>
<dbReference type="Proteomes" id="UP001299220">
    <property type="component" value="Unassembled WGS sequence"/>
</dbReference>
<dbReference type="RefSeq" id="WP_235323658.1">
    <property type="nucleotide sequence ID" value="NZ_JAFBIT010000002.1"/>
</dbReference>
<reference evidence="1 2" key="1">
    <citation type="submission" date="2020-12" db="EMBL/GenBank/DDBJ databases">
        <title>Whole genome sequences of gut porcine anaerobes.</title>
        <authorList>
            <person name="Kubasova T."/>
            <person name="Jahodarova E."/>
            <person name="Rychlik I."/>
        </authorList>
    </citation>
    <scope>NUCLEOTIDE SEQUENCE [LARGE SCALE GENOMIC DNA]</scope>
    <source>
        <strain evidence="1 2">An867</strain>
    </source>
</reference>
<sequence length="137" mass="14143">MLADQDGYIAVPQEATSLDGGGFLGRIVFAGVKNGMQRISTDLMYRITPHASAEGSESAPTPAAWEQFIAAVKAKMGGTATKPAKPAAPADTSTAVQYTAQVNAPSGLNVRKGPGSAKGWGRLKAGGWVAIDWVKKA</sequence>
<name>A0ABS9CNA9_9FIRM</name>